<evidence type="ECO:0000256" key="5">
    <source>
        <dbReference type="HAMAP-Rule" id="MF_01366"/>
    </source>
</evidence>
<dbReference type="RefSeq" id="WP_008709639.1">
    <property type="nucleotide sequence ID" value="NZ_CABKQM010000003.1"/>
</dbReference>
<dbReference type="GO" id="GO:0006412">
    <property type="term" value="P:translation"/>
    <property type="evidence" value="ECO:0007669"/>
    <property type="project" value="UniProtKB-UniRule"/>
</dbReference>
<dbReference type="NCBIfam" id="TIGR01066">
    <property type="entry name" value="rplM_bact"/>
    <property type="match status" value="1"/>
</dbReference>
<dbReference type="PANTHER" id="PTHR11545">
    <property type="entry name" value="RIBOSOMAL PROTEIN L13"/>
    <property type="match status" value="1"/>
</dbReference>
<evidence type="ECO:0000256" key="1">
    <source>
        <dbReference type="ARBA" id="ARBA00006227"/>
    </source>
</evidence>
<dbReference type="GO" id="GO:0022625">
    <property type="term" value="C:cytosolic large ribosomal subunit"/>
    <property type="evidence" value="ECO:0007669"/>
    <property type="project" value="TreeGrafter"/>
</dbReference>
<organism evidence="6 7">
    <name type="scientific">Cloacibacillus evryensis</name>
    <dbReference type="NCBI Taxonomy" id="508460"/>
    <lineage>
        <taxon>Bacteria</taxon>
        <taxon>Thermotogati</taxon>
        <taxon>Synergistota</taxon>
        <taxon>Synergistia</taxon>
        <taxon>Synergistales</taxon>
        <taxon>Synergistaceae</taxon>
        <taxon>Cloacibacillus</taxon>
    </lineage>
</organism>
<dbReference type="InterPro" id="IPR005823">
    <property type="entry name" value="Ribosomal_uL13_bac-type"/>
</dbReference>
<keyword evidence="3 5" id="KW-0687">Ribonucleoprotein</keyword>
<accession>A0AAW5K3B3</accession>
<dbReference type="GO" id="GO:0003729">
    <property type="term" value="F:mRNA binding"/>
    <property type="evidence" value="ECO:0007669"/>
    <property type="project" value="UniProtKB-ARBA"/>
</dbReference>
<dbReference type="CDD" id="cd00392">
    <property type="entry name" value="Ribosomal_L13"/>
    <property type="match status" value="1"/>
</dbReference>
<dbReference type="SUPFAM" id="SSF52161">
    <property type="entry name" value="Ribosomal protein L13"/>
    <property type="match status" value="1"/>
</dbReference>
<dbReference type="Gene3D" id="3.90.1180.10">
    <property type="entry name" value="Ribosomal protein L13"/>
    <property type="match status" value="1"/>
</dbReference>
<dbReference type="GO" id="GO:0003735">
    <property type="term" value="F:structural constituent of ribosome"/>
    <property type="evidence" value="ECO:0007669"/>
    <property type="project" value="InterPro"/>
</dbReference>
<evidence type="ECO:0000256" key="4">
    <source>
        <dbReference type="ARBA" id="ARBA00035201"/>
    </source>
</evidence>
<evidence type="ECO:0000256" key="3">
    <source>
        <dbReference type="ARBA" id="ARBA00023274"/>
    </source>
</evidence>
<dbReference type="AlphaFoldDB" id="A0AAW5K3B3"/>
<sequence>MIGTRSFMAKGEEVEHKWYIIDAENKPLGRLAVQVARILSGKHKPTYTPHVDTGDFVVVVNAEKVGLTGKKLTQSTISKHSGYPGGLKVLTYKQILERRPERLVERVIWGMLPKTKLGRDMYRKLKVYAGPAHPHAAQKPEQID</sequence>
<keyword evidence="7" id="KW-1185">Reference proteome</keyword>
<dbReference type="PIRSF" id="PIRSF002181">
    <property type="entry name" value="Ribosomal_L13"/>
    <property type="match status" value="1"/>
</dbReference>
<proteinExistence type="inferred from homology"/>
<dbReference type="GO" id="GO:0017148">
    <property type="term" value="P:negative regulation of translation"/>
    <property type="evidence" value="ECO:0007669"/>
    <property type="project" value="TreeGrafter"/>
</dbReference>
<dbReference type="EMBL" id="JANFYT010000032">
    <property type="protein sequence ID" value="MCQ4815295.1"/>
    <property type="molecule type" value="Genomic_DNA"/>
</dbReference>
<dbReference type="Proteomes" id="UP001205919">
    <property type="component" value="Unassembled WGS sequence"/>
</dbReference>
<comment type="similarity">
    <text evidence="1 5">Belongs to the universal ribosomal protein uL13 family.</text>
</comment>
<evidence type="ECO:0000256" key="2">
    <source>
        <dbReference type="ARBA" id="ARBA00022980"/>
    </source>
</evidence>
<dbReference type="HAMAP" id="MF_01366">
    <property type="entry name" value="Ribosomal_uL13"/>
    <property type="match status" value="1"/>
</dbReference>
<comment type="caution">
    <text evidence="6">The sequence shown here is derived from an EMBL/GenBank/DDBJ whole genome shotgun (WGS) entry which is preliminary data.</text>
</comment>
<dbReference type="FunFam" id="3.90.1180.10:FF:000001">
    <property type="entry name" value="50S ribosomal protein L13"/>
    <property type="match status" value="1"/>
</dbReference>
<protein>
    <recommendedName>
        <fullName evidence="4 5">Large ribosomal subunit protein uL13</fullName>
    </recommendedName>
</protein>
<name>A0AAW5K3B3_9BACT</name>
<reference evidence="6 7" key="1">
    <citation type="submission" date="2022-06" db="EMBL/GenBank/DDBJ databases">
        <title>Isolation of gut microbiota from human fecal samples.</title>
        <authorList>
            <person name="Pamer E.G."/>
            <person name="Barat B."/>
            <person name="Waligurski E."/>
            <person name="Medina S."/>
            <person name="Paddock L."/>
            <person name="Mostad J."/>
        </authorList>
    </citation>
    <scope>NUCLEOTIDE SEQUENCE [LARGE SCALE GENOMIC DNA]</scope>
    <source>
        <strain evidence="6 7">DFI.9.90</strain>
    </source>
</reference>
<dbReference type="InterPro" id="IPR036899">
    <property type="entry name" value="Ribosomal_uL13_sf"/>
</dbReference>
<evidence type="ECO:0000313" key="6">
    <source>
        <dbReference type="EMBL" id="MCQ4815295.1"/>
    </source>
</evidence>
<comment type="subunit">
    <text evidence="5">Part of the 50S ribosomal subunit.</text>
</comment>
<gene>
    <name evidence="5 6" type="primary">rplM</name>
    <name evidence="6" type="ORF">NE630_12725</name>
</gene>
<keyword evidence="2 5" id="KW-0689">Ribosomal protein</keyword>
<dbReference type="PANTHER" id="PTHR11545:SF2">
    <property type="entry name" value="LARGE RIBOSOMAL SUBUNIT PROTEIN UL13M"/>
    <property type="match status" value="1"/>
</dbReference>
<dbReference type="InterPro" id="IPR005822">
    <property type="entry name" value="Ribosomal_uL13"/>
</dbReference>
<evidence type="ECO:0000313" key="7">
    <source>
        <dbReference type="Proteomes" id="UP001205919"/>
    </source>
</evidence>
<dbReference type="Pfam" id="PF00572">
    <property type="entry name" value="Ribosomal_L13"/>
    <property type="match status" value="1"/>
</dbReference>
<comment type="function">
    <text evidence="5">This protein is one of the early assembly proteins of the 50S ribosomal subunit, although it is not seen to bind rRNA by itself. It is important during the early stages of 50S assembly.</text>
</comment>